<dbReference type="RefSeq" id="WP_149893329.1">
    <property type="nucleotide sequence ID" value="NZ_JBHUFA010000016.1"/>
</dbReference>
<dbReference type="PIRSF" id="PIRSF032162">
    <property type="entry name" value="UCP032162_imp"/>
    <property type="match status" value="1"/>
</dbReference>
<keyword evidence="1" id="KW-1133">Transmembrane helix</keyword>
<evidence type="ECO:0000313" key="2">
    <source>
        <dbReference type="EMBL" id="MFD1697489.1"/>
    </source>
</evidence>
<keyword evidence="1" id="KW-0472">Membrane</keyword>
<proteinExistence type="predicted"/>
<sequence length="186" mass="20347">MQDDNDKTPADTEVSDAMEKPFFSAVLTPYRALGSRGFLVLMLSLCTISFIAGIFLVSAGAWPVFGFFGLDVLLVWGAFRLNYASARAFEEIEISRTQILIRQVGPGRRHHETRFNPFWVRLLITELEDEGVTRIALSSRGEIVEVGKFLNPDDRTSFAGALAGALGRAKAGLPLPDISLTDAAPT</sequence>
<keyword evidence="1" id="KW-0812">Transmembrane</keyword>
<comment type="caution">
    <text evidence="2">The sequence shown here is derived from an EMBL/GenBank/DDBJ whole genome shotgun (WGS) entry which is preliminary data.</text>
</comment>
<dbReference type="Pfam" id="PF10003">
    <property type="entry name" value="DUF2244"/>
    <property type="match status" value="1"/>
</dbReference>
<accession>A0ABW4K1R0</accession>
<evidence type="ECO:0000313" key="3">
    <source>
        <dbReference type="Proteomes" id="UP001597327"/>
    </source>
</evidence>
<dbReference type="InterPro" id="IPR019253">
    <property type="entry name" value="DUF2244_TM"/>
</dbReference>
<feature type="transmembrane region" description="Helical" evidence="1">
    <location>
        <begin position="38"/>
        <end position="56"/>
    </location>
</feature>
<dbReference type="Proteomes" id="UP001597327">
    <property type="component" value="Unassembled WGS sequence"/>
</dbReference>
<reference evidence="3" key="1">
    <citation type="journal article" date="2019" name="Int. J. Syst. Evol. Microbiol.">
        <title>The Global Catalogue of Microorganisms (GCM) 10K type strain sequencing project: providing services to taxonomists for standard genome sequencing and annotation.</title>
        <authorList>
            <consortium name="The Broad Institute Genomics Platform"/>
            <consortium name="The Broad Institute Genome Sequencing Center for Infectious Disease"/>
            <person name="Wu L."/>
            <person name="Ma J."/>
        </authorList>
    </citation>
    <scope>NUCLEOTIDE SEQUENCE [LARGE SCALE GENOMIC DNA]</scope>
    <source>
        <strain evidence="3">JCM 3369</strain>
    </source>
</reference>
<gene>
    <name evidence="2" type="ORF">ACFSC7_18380</name>
</gene>
<organism evidence="2 3">
    <name type="scientific">Roseibium aestuarii</name>
    <dbReference type="NCBI Taxonomy" id="2600299"/>
    <lineage>
        <taxon>Bacteria</taxon>
        <taxon>Pseudomonadati</taxon>
        <taxon>Pseudomonadota</taxon>
        <taxon>Alphaproteobacteria</taxon>
        <taxon>Hyphomicrobiales</taxon>
        <taxon>Stappiaceae</taxon>
        <taxon>Roseibium</taxon>
    </lineage>
</organism>
<feature type="transmembrane region" description="Helical" evidence="1">
    <location>
        <begin position="62"/>
        <end position="79"/>
    </location>
</feature>
<name>A0ABW4K1R0_9HYPH</name>
<evidence type="ECO:0000256" key="1">
    <source>
        <dbReference type="SAM" id="Phobius"/>
    </source>
</evidence>
<dbReference type="EMBL" id="JBHUFA010000016">
    <property type="protein sequence ID" value="MFD1697489.1"/>
    <property type="molecule type" value="Genomic_DNA"/>
</dbReference>
<dbReference type="InterPro" id="IPR016990">
    <property type="entry name" value="UCP032162_TM"/>
</dbReference>
<protein>
    <submittedName>
        <fullName evidence="2">DUF2244 domain-containing protein</fullName>
    </submittedName>
</protein>
<keyword evidence="3" id="KW-1185">Reference proteome</keyword>